<dbReference type="PROSITE" id="PS50893">
    <property type="entry name" value="ABC_TRANSPORTER_2"/>
    <property type="match status" value="1"/>
</dbReference>
<feature type="domain" description="ABC transporter" evidence="6">
    <location>
        <begin position="18"/>
        <end position="249"/>
    </location>
</feature>
<dbReference type="Pfam" id="PF00005">
    <property type="entry name" value="ABC_tran"/>
    <property type="match status" value="1"/>
</dbReference>
<proteinExistence type="inferred from homology"/>
<evidence type="ECO:0000256" key="3">
    <source>
        <dbReference type="ARBA" id="ARBA00022741"/>
    </source>
</evidence>
<comment type="similarity">
    <text evidence="1">Belongs to the ABC transporter superfamily.</text>
</comment>
<dbReference type="InterPro" id="IPR027417">
    <property type="entry name" value="P-loop_NTPase"/>
</dbReference>
<dbReference type="Proteomes" id="UP000176288">
    <property type="component" value="Chromosome"/>
</dbReference>
<dbReference type="InterPro" id="IPR017871">
    <property type="entry name" value="ABC_transporter-like_CS"/>
</dbReference>
<keyword evidence="2" id="KW-0813">Transport</keyword>
<reference evidence="7 8" key="1">
    <citation type="submission" date="2016-10" db="EMBL/GenBank/DDBJ databases">
        <title>Actinomyces aegypiusis sp. nov., isolated from the Aegypius monachus in Qinghai Tibet Plateau China.</title>
        <authorList>
            <person name="Wang Y."/>
        </authorList>
    </citation>
    <scope>NUCLEOTIDE SEQUENCE [LARGE SCALE GENOMIC DNA]</scope>
    <source>
        <strain evidence="7 8">VUL4_3</strain>
    </source>
</reference>
<dbReference type="STRING" id="1912795.BK816_08540"/>
<dbReference type="PANTHER" id="PTHR42734:SF5">
    <property type="entry name" value="IRON TRANSPORT SYSTEM ATP-BINDING PROTEIN HI_0361-RELATED"/>
    <property type="match status" value="1"/>
</dbReference>
<sequence>MATMQPPAQLGTATSPALAWQNAAFTYGGPPALREVTGSLAPGEALALIGPNGSGKTTLLRGILGLIELAEGEQHVLGQKANPKTGSQIGYVPQLTDIDPTFPITVRGVVEMGVYQQLSWWQSPRRYRQKIDQTLARVSLTEKARWRYGTLSGGQQQRALLARALVGDPKIMLLDEPFNGLDQPHRQSLLEIIRALKAEGVALVISTHDMDLAWAVCEQAMLVNGRQIACGPIAQVLSEPNLREAFGGLPDQGAAKLAEGGDGAPVRTTAPTEGGDHAPASENPQSPTHTLEAARG</sequence>
<keyword evidence="4" id="KW-0067">ATP-binding</keyword>
<protein>
    <recommendedName>
        <fullName evidence="6">ABC transporter domain-containing protein</fullName>
    </recommendedName>
</protein>
<gene>
    <name evidence="7" type="ORF">BK816_08540</name>
</gene>
<evidence type="ECO:0000256" key="1">
    <source>
        <dbReference type="ARBA" id="ARBA00005417"/>
    </source>
</evidence>
<keyword evidence="3" id="KW-0547">Nucleotide-binding</keyword>
<dbReference type="AlphaFoldDB" id="A0A1D9MMA1"/>
<name>A0A1D9MMA1_9ACTO</name>
<evidence type="ECO:0000256" key="4">
    <source>
        <dbReference type="ARBA" id="ARBA00022840"/>
    </source>
</evidence>
<dbReference type="CDD" id="cd03235">
    <property type="entry name" value="ABC_Metallic_Cations"/>
    <property type="match status" value="1"/>
</dbReference>
<evidence type="ECO:0000256" key="2">
    <source>
        <dbReference type="ARBA" id="ARBA00022448"/>
    </source>
</evidence>
<dbReference type="SMART" id="SM00382">
    <property type="entry name" value="AAA"/>
    <property type="match status" value="1"/>
</dbReference>
<evidence type="ECO:0000313" key="7">
    <source>
        <dbReference type="EMBL" id="AOZ73319.1"/>
    </source>
</evidence>
<organism evidence="7 8">
    <name type="scientific">Boudabousia tangfeifanii</name>
    <dbReference type="NCBI Taxonomy" id="1912795"/>
    <lineage>
        <taxon>Bacteria</taxon>
        <taxon>Bacillati</taxon>
        <taxon>Actinomycetota</taxon>
        <taxon>Actinomycetes</taxon>
        <taxon>Actinomycetales</taxon>
        <taxon>Actinomycetaceae</taxon>
        <taxon>Boudabousia</taxon>
    </lineage>
</organism>
<evidence type="ECO:0000256" key="5">
    <source>
        <dbReference type="SAM" id="MobiDB-lite"/>
    </source>
</evidence>
<dbReference type="EMBL" id="CP017812">
    <property type="protein sequence ID" value="AOZ73319.1"/>
    <property type="molecule type" value="Genomic_DNA"/>
</dbReference>
<dbReference type="InterPro" id="IPR003439">
    <property type="entry name" value="ABC_transporter-like_ATP-bd"/>
</dbReference>
<dbReference type="InterPro" id="IPR050153">
    <property type="entry name" value="Metal_Ion_Import_ABC"/>
</dbReference>
<dbReference type="GO" id="GO:0005524">
    <property type="term" value="F:ATP binding"/>
    <property type="evidence" value="ECO:0007669"/>
    <property type="project" value="UniProtKB-KW"/>
</dbReference>
<dbReference type="InterPro" id="IPR003593">
    <property type="entry name" value="AAA+_ATPase"/>
</dbReference>
<dbReference type="SUPFAM" id="SSF52540">
    <property type="entry name" value="P-loop containing nucleoside triphosphate hydrolases"/>
    <property type="match status" value="1"/>
</dbReference>
<evidence type="ECO:0000313" key="8">
    <source>
        <dbReference type="Proteomes" id="UP000176288"/>
    </source>
</evidence>
<dbReference type="KEGG" id="avu:BK816_08540"/>
<keyword evidence="8" id="KW-1185">Reference proteome</keyword>
<evidence type="ECO:0000259" key="6">
    <source>
        <dbReference type="PROSITE" id="PS50893"/>
    </source>
</evidence>
<dbReference type="PROSITE" id="PS00211">
    <property type="entry name" value="ABC_TRANSPORTER_1"/>
    <property type="match status" value="1"/>
</dbReference>
<feature type="region of interest" description="Disordered" evidence="5">
    <location>
        <begin position="253"/>
        <end position="296"/>
    </location>
</feature>
<dbReference type="PANTHER" id="PTHR42734">
    <property type="entry name" value="METAL TRANSPORT SYSTEM ATP-BINDING PROTEIN TM_0124-RELATED"/>
    <property type="match status" value="1"/>
</dbReference>
<accession>A0A1D9MMA1</accession>
<dbReference type="GO" id="GO:0016887">
    <property type="term" value="F:ATP hydrolysis activity"/>
    <property type="evidence" value="ECO:0007669"/>
    <property type="project" value="InterPro"/>
</dbReference>
<dbReference type="Gene3D" id="3.40.50.300">
    <property type="entry name" value="P-loop containing nucleotide triphosphate hydrolases"/>
    <property type="match status" value="1"/>
</dbReference>